<dbReference type="InterPro" id="IPR035093">
    <property type="entry name" value="RelE/ParE_toxin_dom_sf"/>
</dbReference>
<dbReference type="OrthoDB" id="10397361at2759"/>
<comment type="caution">
    <text evidence="1">The sequence shown here is derived from an EMBL/GenBank/DDBJ whole genome shotgun (WGS) entry which is preliminary data.</text>
</comment>
<dbReference type="EMBL" id="BMAO01001216">
    <property type="protein sequence ID" value="GFQ71715.1"/>
    <property type="molecule type" value="Genomic_DNA"/>
</dbReference>
<sequence length="85" mass="10035">MYSVEYQTSKAKLLDSLPQNFREPFFQTVEKLRIDALTSSKALKGRLKGYRSARYGSRRIIFRLDQKLQIVIICWENTRGKVYKS</sequence>
<reference evidence="1" key="1">
    <citation type="submission" date="2020-07" db="EMBL/GenBank/DDBJ databases">
        <title>Multicomponent nature underlies the extraordinary mechanical properties of spider dragline silk.</title>
        <authorList>
            <person name="Kono N."/>
            <person name="Nakamura H."/>
            <person name="Mori M."/>
            <person name="Yoshida Y."/>
            <person name="Ohtoshi R."/>
            <person name="Malay A.D."/>
            <person name="Moran D.A.P."/>
            <person name="Tomita M."/>
            <person name="Numata K."/>
            <person name="Arakawa K."/>
        </authorList>
    </citation>
    <scope>NUCLEOTIDE SEQUENCE</scope>
</reference>
<dbReference type="Proteomes" id="UP000887116">
    <property type="component" value="Unassembled WGS sequence"/>
</dbReference>
<dbReference type="SUPFAM" id="SSF143011">
    <property type="entry name" value="RelE-like"/>
    <property type="match status" value="1"/>
</dbReference>
<dbReference type="AlphaFoldDB" id="A0A8X6I6J0"/>
<organism evidence="1 2">
    <name type="scientific">Trichonephila clavata</name>
    <name type="common">Joro spider</name>
    <name type="synonym">Nephila clavata</name>
    <dbReference type="NCBI Taxonomy" id="2740835"/>
    <lineage>
        <taxon>Eukaryota</taxon>
        <taxon>Metazoa</taxon>
        <taxon>Ecdysozoa</taxon>
        <taxon>Arthropoda</taxon>
        <taxon>Chelicerata</taxon>
        <taxon>Arachnida</taxon>
        <taxon>Araneae</taxon>
        <taxon>Araneomorphae</taxon>
        <taxon>Entelegynae</taxon>
        <taxon>Araneoidea</taxon>
        <taxon>Nephilidae</taxon>
        <taxon>Trichonephila</taxon>
    </lineage>
</organism>
<gene>
    <name evidence="1" type="ORF">TNCT_598181</name>
</gene>
<dbReference type="Gene3D" id="3.30.2310.20">
    <property type="entry name" value="RelE-like"/>
    <property type="match status" value="1"/>
</dbReference>
<name>A0A8X6I6J0_TRICU</name>
<evidence type="ECO:0000313" key="1">
    <source>
        <dbReference type="EMBL" id="GFQ71715.1"/>
    </source>
</evidence>
<evidence type="ECO:0000313" key="2">
    <source>
        <dbReference type="Proteomes" id="UP000887116"/>
    </source>
</evidence>
<accession>A0A8X6I6J0</accession>
<protein>
    <submittedName>
        <fullName evidence="1">Uncharacterized protein</fullName>
    </submittedName>
</protein>
<keyword evidence="2" id="KW-1185">Reference proteome</keyword>
<proteinExistence type="predicted"/>